<feature type="zinc finger region" description="dksA C4-type" evidence="4">
    <location>
        <begin position="100"/>
        <end position="124"/>
    </location>
</feature>
<sequence length="129" mass="14104">MSDTGMGDAGLPSDDLAELRALVEEDRERTAGRLAFLTRDLTGIVESAALVATDDEHDPEGSSTAFERAHVQALLDQTHEHLRQLDLALDRMAAGTYGRCERCGRPIPVERLRIRPATTTCVTCAARTR</sequence>
<evidence type="ECO:0000256" key="2">
    <source>
        <dbReference type="ARBA" id="ARBA00022771"/>
    </source>
</evidence>
<proteinExistence type="predicted"/>
<dbReference type="RefSeq" id="WP_092886478.1">
    <property type="nucleotide sequence ID" value="NZ_FOOI01000014.1"/>
</dbReference>
<evidence type="ECO:0000256" key="3">
    <source>
        <dbReference type="ARBA" id="ARBA00022833"/>
    </source>
</evidence>
<dbReference type="Gene3D" id="1.20.120.910">
    <property type="entry name" value="DksA, coiled-coil domain"/>
    <property type="match status" value="1"/>
</dbReference>
<keyword evidence="2" id="KW-0863">Zinc-finger</keyword>
<evidence type="ECO:0000256" key="4">
    <source>
        <dbReference type="PROSITE-ProRule" id="PRU00510"/>
    </source>
</evidence>
<evidence type="ECO:0000313" key="7">
    <source>
        <dbReference type="Proteomes" id="UP000533017"/>
    </source>
</evidence>
<dbReference type="PANTHER" id="PTHR33823:SF2">
    <property type="entry name" value="RNA POLYMERASE-BINDING TRANSCRIPTION FACTOR DKSA"/>
    <property type="match status" value="1"/>
</dbReference>
<dbReference type="SUPFAM" id="SSF57716">
    <property type="entry name" value="Glucocorticoid receptor-like (DNA-binding domain)"/>
    <property type="match status" value="1"/>
</dbReference>
<keyword evidence="7" id="KW-1185">Reference proteome</keyword>
<dbReference type="InterPro" id="IPR020458">
    <property type="entry name" value="Znf_DskA_TraR_CS"/>
</dbReference>
<dbReference type="PROSITE" id="PS01102">
    <property type="entry name" value="ZF_DKSA_1"/>
    <property type="match status" value="1"/>
</dbReference>
<evidence type="ECO:0000256" key="1">
    <source>
        <dbReference type="ARBA" id="ARBA00022723"/>
    </source>
</evidence>
<dbReference type="PANTHER" id="PTHR33823">
    <property type="entry name" value="RNA POLYMERASE-BINDING TRANSCRIPTION FACTOR DKSA-RELATED"/>
    <property type="match status" value="1"/>
</dbReference>
<dbReference type="EMBL" id="JACBZA010000001">
    <property type="protein sequence ID" value="NYH86967.1"/>
    <property type="molecule type" value="Genomic_DNA"/>
</dbReference>
<organism evidence="6 7">
    <name type="scientific">Actinopolymorpha cephalotaxi</name>
    <dbReference type="NCBI Taxonomy" id="504797"/>
    <lineage>
        <taxon>Bacteria</taxon>
        <taxon>Bacillati</taxon>
        <taxon>Actinomycetota</taxon>
        <taxon>Actinomycetes</taxon>
        <taxon>Propionibacteriales</taxon>
        <taxon>Actinopolymorphaceae</taxon>
        <taxon>Actinopolymorpha</taxon>
    </lineage>
</organism>
<dbReference type="Pfam" id="PF01258">
    <property type="entry name" value="zf-dskA_traR"/>
    <property type="match status" value="1"/>
</dbReference>
<gene>
    <name evidence="6" type="ORF">FHR37_005818</name>
</gene>
<dbReference type="PROSITE" id="PS51128">
    <property type="entry name" value="ZF_DKSA_2"/>
    <property type="match status" value="1"/>
</dbReference>
<feature type="domain" description="Zinc finger DksA/TraR C4-type" evidence="5">
    <location>
        <begin position="95"/>
        <end position="127"/>
    </location>
</feature>
<accession>A0ABX2SFD4</accession>
<comment type="caution">
    <text evidence="6">The sequence shown here is derived from an EMBL/GenBank/DDBJ whole genome shotgun (WGS) entry which is preliminary data.</text>
</comment>
<evidence type="ECO:0000259" key="5">
    <source>
        <dbReference type="Pfam" id="PF01258"/>
    </source>
</evidence>
<reference evidence="6 7" key="1">
    <citation type="submission" date="2020-07" db="EMBL/GenBank/DDBJ databases">
        <title>Sequencing the genomes of 1000 actinobacteria strains.</title>
        <authorList>
            <person name="Klenk H.-P."/>
        </authorList>
    </citation>
    <scope>NUCLEOTIDE SEQUENCE [LARGE SCALE GENOMIC DNA]</scope>
    <source>
        <strain evidence="6 7">DSM 45117</strain>
    </source>
</reference>
<keyword evidence="3" id="KW-0862">Zinc</keyword>
<evidence type="ECO:0000313" key="6">
    <source>
        <dbReference type="EMBL" id="NYH86967.1"/>
    </source>
</evidence>
<name>A0ABX2SFD4_9ACTN</name>
<keyword evidence="1" id="KW-0479">Metal-binding</keyword>
<dbReference type="InterPro" id="IPR000962">
    <property type="entry name" value="Znf_DskA_TraR"/>
</dbReference>
<dbReference type="Proteomes" id="UP000533017">
    <property type="component" value="Unassembled WGS sequence"/>
</dbReference>
<protein>
    <submittedName>
        <fullName evidence="6">RNA polymerase-binding transcription factor DksA</fullName>
    </submittedName>
</protein>